<evidence type="ECO:0000256" key="1">
    <source>
        <dbReference type="SAM" id="MobiDB-lite"/>
    </source>
</evidence>
<evidence type="ECO:0000313" key="2">
    <source>
        <dbReference type="EMBL" id="KAF7255219.1"/>
    </source>
</evidence>
<proteinExistence type="predicted"/>
<dbReference type="Proteomes" id="UP000822476">
    <property type="component" value="Unassembled WGS sequence"/>
</dbReference>
<dbReference type="InterPro" id="IPR016024">
    <property type="entry name" value="ARM-type_fold"/>
</dbReference>
<sequence length="1713" mass="190022">VLGKLGRFNRLNLYEVQRLRLDSAEGETGPQLRMFMNEFQSQPLDMPVRCLVDAAIEILQDSNIDQPTKVRAWDFLKSVCIAALDIPLVQIMQCDAFYDHFRQDAFLSKVRWFISKTNSDDEYISGIRSVFQSPDNLDDDLDSSVMIRVLAGLFLAGLNKPLREAHGDFITFIVRHLTLMSVFEHLSRICTDEPVISTELTGFGPPILRLDSFSSTTCPDLGSTHGIHNASPQPSTLFQVSFEPGSFAAARLLRAVRFPHNASLVSSKPVFDSTLLIDAILFGMAHEDKQLIQPMAVLLEIVHETVCVLFRAAQTDGDCAEATMASLVSKAVLRLPLYNRLAHVLVDMLHHPAWYVKWGGCATIISLFRLVHPHWFVIHLLPILRGLLHCIHDLSSQMSQGALCIARDCGRLLIRTVFSTASEILTNEEPPSSQHSVDEEPSRDDTAGRCGIGCKRTASGGRRRQQSTIPASVRRPPHLRRGRSASTSIITPETMNTEEEGCSEGMNESKAGSHKAEHSNQITFSLADAVAVELIDALLSETASVRDEARCLLRLLSHCLERPLSVLLAPHWRSHLGHLLPPQPPLRLLEFPISTQLMILEANYFFGQVEIVRTKSKSVDSSTTSFDLHIGGVGLLRYDPAQRADRCFLIDVRSLLTQPDTISMDSGTPASETSSTTSDSLRSGIVGKSTANRSVSCGLRSVDLRIAACHILSLTWYLVNQKSQNLAALFKGICCEQDAIHKAAFLSLKEFVSHTSIDIELRHANVKPILQNVRQTTNLRLNTARQLSYCAQLFPSTFSERLCDAIYSHLNTLVNNLPAKQNIASISTLTPPTLDLCAVLIDLFHLIPLATAKHVSLLIELVIRAERALHIEPTSPLRLPLVRFLARYPAETCVHLLTGSKWPYDAHANRILLFVLQCPHGQSVTDYLKTNHHILSDLIRPTESITFDRKSPNGSVKRCLLPRAGTPLTAACPRHLALRVVHTIHQLFPSWLLQAPPLTDESPKTKARYKTICSQLESESQASSYHPVTDSLLTYWRSDAFAKRQAHLTLITLASSTLDESDSVAAVGMEFVESEDKMDPTFAAALRNNTAESVEPGSLISSGTANWEHWDEPRLMLDCFLDCIRSDPEDFDLLFIVVIGVNRLRPVAGLHPLRSYLEHFLPAAPISWHRRLFLHFVGLVRQRLSESHPIDSCSIGYGSSMGITVEDTARLLAHLILPSVIHALELGPPDEYLGGAPNPFTENDDDLVHLFISVLLEDPAVQSSTELHVLYYQLAGLFVHHVPDYVHDNANCAQGYRLTRLMQFAWPCTTSSLSVVDLQEKYSGLRLLAHLIAKFESVRTVAAQVFHCLAKGAHTETKKIVNPALDILIPAWICTPDDHKMLAATTRKIMLEDHGIQSCVHILGIIVRHADLYYPVRHHLLPHIIVIISRLSAQQLPIEQRRLALDMIETAARWDHRCRQTLTEADLAVTDEVSATESDRPTDVNAPGIMLLDKLQRDQLLNLMVRFACQAVDTSQNGSLSEASVLRALSQLEFTLRPDVWGTQNCELRLSFIDRYFAMDDATSIPGGTSTGPSGQPILNTSNVSVSSSAPVGKSGSNASSSATAAVGNLGAAQTTNLLMTLDVLRILFTSLESPTLLHNVKYFGPGLCSLLTRQLTNVRLIRSCSNLLRAILERFPADVSNRQKITTHTEFLDIYSATLKIIQESFTLYSEK</sequence>
<gene>
    <name evidence="2" type="ORF">EG68_10058</name>
</gene>
<feature type="compositionally biased region" description="Polar residues" evidence="1">
    <location>
        <begin position="484"/>
        <end position="495"/>
    </location>
</feature>
<feature type="region of interest" description="Disordered" evidence="1">
    <location>
        <begin position="661"/>
        <end position="684"/>
    </location>
</feature>
<dbReference type="Pfam" id="PF20206">
    <property type="entry name" value="Tra1_ring"/>
    <property type="match status" value="2"/>
</dbReference>
<protein>
    <submittedName>
        <fullName evidence="2">HEAT repeat protein</fullName>
    </submittedName>
</protein>
<reference evidence="2" key="1">
    <citation type="submission" date="2019-07" db="EMBL/GenBank/DDBJ databases">
        <title>Annotation for the trematode Paragonimus miyazaki's.</title>
        <authorList>
            <person name="Choi Y.-J."/>
        </authorList>
    </citation>
    <scope>NUCLEOTIDE SEQUENCE</scope>
    <source>
        <strain evidence="2">Japan</strain>
    </source>
</reference>
<feature type="compositionally biased region" description="Polar residues" evidence="1">
    <location>
        <begin position="661"/>
        <end position="681"/>
    </location>
</feature>
<dbReference type="EMBL" id="JTDE01004183">
    <property type="protein sequence ID" value="KAF7255219.1"/>
    <property type="molecule type" value="Genomic_DNA"/>
</dbReference>
<dbReference type="OrthoDB" id="5570127at2759"/>
<feature type="region of interest" description="Disordered" evidence="1">
    <location>
        <begin position="424"/>
        <end position="511"/>
    </location>
</feature>
<feature type="compositionally biased region" description="Basic and acidic residues" evidence="1">
    <location>
        <begin position="436"/>
        <end position="447"/>
    </location>
</feature>
<name>A0A8S9YK65_9TREM</name>
<comment type="caution">
    <text evidence="2">The sequence shown here is derived from an EMBL/GenBank/DDBJ whole genome shotgun (WGS) entry which is preliminary data.</text>
</comment>
<evidence type="ECO:0000313" key="3">
    <source>
        <dbReference type="Proteomes" id="UP000822476"/>
    </source>
</evidence>
<feature type="compositionally biased region" description="Low complexity" evidence="1">
    <location>
        <begin position="1567"/>
        <end position="1578"/>
    </location>
</feature>
<dbReference type="SUPFAM" id="SSF48371">
    <property type="entry name" value="ARM repeat"/>
    <property type="match status" value="1"/>
</dbReference>
<accession>A0A8S9YK65</accession>
<feature type="region of interest" description="Disordered" evidence="1">
    <location>
        <begin position="1567"/>
        <end position="1595"/>
    </location>
</feature>
<feature type="non-terminal residue" evidence="2">
    <location>
        <position position="1"/>
    </location>
</feature>
<organism evidence="2 3">
    <name type="scientific">Paragonimus skrjabini miyazakii</name>
    <dbReference type="NCBI Taxonomy" id="59628"/>
    <lineage>
        <taxon>Eukaryota</taxon>
        <taxon>Metazoa</taxon>
        <taxon>Spiralia</taxon>
        <taxon>Lophotrochozoa</taxon>
        <taxon>Platyhelminthes</taxon>
        <taxon>Trematoda</taxon>
        <taxon>Digenea</taxon>
        <taxon>Plagiorchiida</taxon>
        <taxon>Troglotremata</taxon>
        <taxon>Troglotrematidae</taxon>
        <taxon>Paragonimus</taxon>
    </lineage>
</organism>
<keyword evidence="3" id="KW-1185">Reference proteome</keyword>
<feature type="compositionally biased region" description="Polar residues" evidence="1">
    <location>
        <begin position="1579"/>
        <end position="1590"/>
    </location>
</feature>
<feature type="compositionally biased region" description="Polar residues" evidence="1">
    <location>
        <begin position="424"/>
        <end position="435"/>
    </location>
</feature>
<dbReference type="InterPro" id="IPR046805">
    <property type="entry name" value="Tra1_ring"/>
</dbReference>